<organism evidence="2 3">
    <name type="scientific">Photobacterium pectinilyticum</name>
    <dbReference type="NCBI Taxonomy" id="2906793"/>
    <lineage>
        <taxon>Bacteria</taxon>
        <taxon>Pseudomonadati</taxon>
        <taxon>Pseudomonadota</taxon>
        <taxon>Gammaproteobacteria</taxon>
        <taxon>Vibrionales</taxon>
        <taxon>Vibrionaceae</taxon>
        <taxon>Photobacterium</taxon>
    </lineage>
</organism>
<feature type="transmembrane region" description="Helical" evidence="1">
    <location>
        <begin position="334"/>
        <end position="351"/>
    </location>
</feature>
<dbReference type="RefSeq" id="WP_255043838.1">
    <property type="nucleotide sequence ID" value="NZ_JANEYT010000044.1"/>
</dbReference>
<dbReference type="Gene3D" id="3.30.70.1430">
    <property type="entry name" value="Multidrug efflux transporter AcrB pore domain"/>
    <property type="match status" value="2"/>
</dbReference>
<dbReference type="SUPFAM" id="SSF82714">
    <property type="entry name" value="Multidrug efflux transporter AcrB TolC docking domain, DN and DC subdomains"/>
    <property type="match status" value="2"/>
</dbReference>
<keyword evidence="1" id="KW-1133">Transmembrane helix</keyword>
<keyword evidence="3" id="KW-1185">Reference proteome</keyword>
<keyword evidence="1" id="KW-0812">Transmembrane</keyword>
<dbReference type="PRINTS" id="PR00702">
    <property type="entry name" value="ACRIFLAVINRP"/>
</dbReference>
<dbReference type="Gene3D" id="3.30.70.1440">
    <property type="entry name" value="Multidrug efflux transporter AcrB pore domain"/>
    <property type="match status" value="1"/>
</dbReference>
<dbReference type="Gene3D" id="3.30.70.1320">
    <property type="entry name" value="Multidrug efflux transporter AcrB pore domain like"/>
    <property type="match status" value="1"/>
</dbReference>
<feature type="transmembrane region" description="Helical" evidence="1">
    <location>
        <begin position="524"/>
        <end position="542"/>
    </location>
</feature>
<feature type="transmembrane region" description="Helical" evidence="1">
    <location>
        <begin position="947"/>
        <end position="977"/>
    </location>
</feature>
<evidence type="ECO:0000256" key="1">
    <source>
        <dbReference type="SAM" id="Phobius"/>
    </source>
</evidence>
<feature type="transmembrane region" description="Helical" evidence="1">
    <location>
        <begin position="983"/>
        <end position="1006"/>
    </location>
</feature>
<evidence type="ECO:0000313" key="3">
    <source>
        <dbReference type="Proteomes" id="UP001524460"/>
    </source>
</evidence>
<comment type="caution">
    <text evidence="2">The sequence shown here is derived from an EMBL/GenBank/DDBJ whole genome shotgun (WGS) entry which is preliminary data.</text>
</comment>
<gene>
    <name evidence="2" type="ORF">NHN17_16935</name>
</gene>
<dbReference type="InterPro" id="IPR001036">
    <property type="entry name" value="Acrflvin-R"/>
</dbReference>
<keyword evidence="1" id="KW-0472">Membrane</keyword>
<proteinExistence type="predicted"/>
<dbReference type="PANTHER" id="PTHR32063:SF18">
    <property type="entry name" value="CATION EFFLUX SYSTEM PROTEIN"/>
    <property type="match status" value="1"/>
</dbReference>
<dbReference type="InterPro" id="IPR027463">
    <property type="entry name" value="AcrB_DN_DC_subdom"/>
</dbReference>
<dbReference type="SUPFAM" id="SSF82693">
    <property type="entry name" value="Multidrug efflux transporter AcrB pore domain, PN1, PN2, PC1 and PC2 subdomains"/>
    <property type="match status" value="3"/>
</dbReference>
<dbReference type="PANTHER" id="PTHR32063">
    <property type="match status" value="1"/>
</dbReference>
<feature type="transmembrane region" description="Helical" evidence="1">
    <location>
        <begin position="458"/>
        <end position="477"/>
    </location>
</feature>
<feature type="transmembrane region" description="Helical" evidence="1">
    <location>
        <begin position="915"/>
        <end position="935"/>
    </location>
</feature>
<dbReference type="Gene3D" id="1.20.1640.10">
    <property type="entry name" value="Multidrug efflux transporter AcrB transmembrane domain"/>
    <property type="match status" value="2"/>
</dbReference>
<protein>
    <submittedName>
        <fullName evidence="2">Efflux RND transporter permease subunit</fullName>
    </submittedName>
</protein>
<feature type="transmembrane region" description="Helical" evidence="1">
    <location>
        <begin position="887"/>
        <end position="909"/>
    </location>
</feature>
<dbReference type="EMBL" id="JANEYT010000044">
    <property type="protein sequence ID" value="MCQ1059736.1"/>
    <property type="molecule type" value="Genomic_DNA"/>
</dbReference>
<feature type="transmembrane region" description="Helical" evidence="1">
    <location>
        <begin position="430"/>
        <end position="452"/>
    </location>
</feature>
<name>A0ABT1N4R0_9GAMM</name>
<dbReference type="Proteomes" id="UP001524460">
    <property type="component" value="Unassembled WGS sequence"/>
</dbReference>
<feature type="transmembrane region" description="Helical" evidence="1">
    <location>
        <begin position="861"/>
        <end position="880"/>
    </location>
</feature>
<sequence>MEAIISNTRLLVLAVALLVVAGFSALTTLPRAEDPVIHNRHASIITHFPGATAERVEALITEKIETELRQLEEIKELSSVSRPGISVIQVELNDEIIDSEPVWSRTRDKLSDVTPLLPAGSSVPDLESDHGYAYTMITALTWQGDSQPDLLTLRRYAIELGNRMRIMSGVEFVDTYGLPDEEIQVTLDPAATSALGLSAISLSQAIDQADAKNSAGELVNGQNRFALEVSDSLDTLDRVRRVPITMDDNGFLIRLEDIAEVERKAASPPSEIGVVDGNPAIIVAARMQPTLRVDQWTERMNKLLEQYRQQIPSNISVDVIFEQESYTETRLSDLNNSLLLGFSIILVVLLLTLGVRSAIIVAVSLPLTSLVTLSMMKFTGLPINQMSVTGLIVALGIMVDNAIVMVDTIQHYRQQGKAKLEAALQAIQHLWIPLLGSTLTTVLAFAPIFLMPGPAGEFVSAIAITVCFSLIGSYLISHTLVAGFASRILPSANQGQRWYHTGIVIPAVSKRFEGSIRFAIKHPLITAGLVCILPFTGFWAATQLTEQFFPPSDRDMFEVQLFLPPQASVFATQQATKQVDQILASYEGVEQVSWVVGGNFPSFYYNLVSRQQGAPYFAQAMIKVRDFELANTLIPALQANLDQQMPNAQILVRKLEQGPPFNAPLEVRLYGPNLDRLKAIGEDIRLIMAKTPNVTHTRETLQPGTPKVWLNVNEEASQLSGLSLKDLADLLQASFTGRLSGSIIEATESIPVRVRVSDENRESMSQLSSLPLPIKADSDVIGLPVFAIADLSLTPSRGAIPRRNGQRVNVIEGYIRAGVLPQTALVHFQAELEKYRASIPSGYTIEFGGESAERNESVGNLMANLTMVITLLVMVVVLSFNSFRLSLVIFLVGILSAGLGLLSVASFGYPFGFTVIIGLLGLVGLAINAAIVILAELKSSPEASKGNLDAIVVAVMSCTRHITSTTITTIGGFMPLILAGGGFWPPFAVAIAGGTLLTTLVSFYFVPAAFKLAVKYKPLAVRNTELQPNYDRQPKESLQ</sequence>
<dbReference type="SUPFAM" id="SSF82866">
    <property type="entry name" value="Multidrug efflux transporter AcrB transmembrane domain"/>
    <property type="match status" value="2"/>
</dbReference>
<feature type="transmembrane region" description="Helical" evidence="1">
    <location>
        <begin position="388"/>
        <end position="409"/>
    </location>
</feature>
<reference evidence="2 3" key="1">
    <citation type="submission" date="2022-07" db="EMBL/GenBank/DDBJ databases">
        <title>Photobacterium pectinilyticum sp. nov., a marine bacterium isolated from surface seawater of Qingdao offshore.</title>
        <authorList>
            <person name="Wang X."/>
        </authorList>
    </citation>
    <scope>NUCLEOTIDE SEQUENCE [LARGE SCALE GENOMIC DNA]</scope>
    <source>
        <strain evidence="2 3">ZSDE20</strain>
    </source>
</reference>
<accession>A0ABT1N4R0</accession>
<dbReference type="Pfam" id="PF00873">
    <property type="entry name" value="ACR_tran"/>
    <property type="match status" value="1"/>
</dbReference>
<evidence type="ECO:0000313" key="2">
    <source>
        <dbReference type="EMBL" id="MCQ1059736.1"/>
    </source>
</evidence>
<dbReference type="Gene3D" id="3.30.2090.10">
    <property type="entry name" value="Multidrug efflux transporter AcrB TolC docking domain, DN and DC subdomains"/>
    <property type="match status" value="2"/>
</dbReference>